<protein>
    <submittedName>
        <fullName evidence="2">Uncharacterized protein</fullName>
    </submittedName>
</protein>
<dbReference type="VEuPathDB" id="FungiDB:P175DRAFT_0536454"/>
<dbReference type="AlphaFoldDB" id="A0A2T5LL22"/>
<name>A0A2T5LL22_9EURO</name>
<comment type="caution">
    <text evidence="2">The sequence shown here is derived from an EMBL/GenBank/DDBJ whole genome shotgun (WGS) entry which is preliminary data.</text>
</comment>
<evidence type="ECO:0000313" key="3">
    <source>
        <dbReference type="Proteomes" id="UP000244073"/>
    </source>
</evidence>
<evidence type="ECO:0000256" key="1">
    <source>
        <dbReference type="SAM" id="MobiDB-lite"/>
    </source>
</evidence>
<reference evidence="2 3" key="1">
    <citation type="journal article" date="2018" name="Proc. Natl. Acad. Sci. U.S.A.">
        <title>Linking secondary metabolites to gene clusters through genome sequencing of six diverse Aspergillus species.</title>
        <authorList>
            <person name="Kaerboelling I."/>
            <person name="Vesth T.C."/>
            <person name="Frisvad J.C."/>
            <person name="Nybo J.L."/>
            <person name="Theobald S."/>
            <person name="Kuo A."/>
            <person name="Bowyer P."/>
            <person name="Matsuda Y."/>
            <person name="Mondo S."/>
            <person name="Lyhne E.K."/>
            <person name="Kogle M.E."/>
            <person name="Clum A."/>
            <person name="Lipzen A."/>
            <person name="Salamov A."/>
            <person name="Ngan C.Y."/>
            <person name="Daum C."/>
            <person name="Chiniquy J."/>
            <person name="Barry K."/>
            <person name="LaButti K."/>
            <person name="Haridas S."/>
            <person name="Simmons B.A."/>
            <person name="Magnuson J.K."/>
            <person name="Mortensen U.H."/>
            <person name="Larsen T.O."/>
            <person name="Grigoriev I.V."/>
            <person name="Baker S.E."/>
            <person name="Andersen M.R."/>
        </authorList>
    </citation>
    <scope>NUCLEOTIDE SEQUENCE [LARGE SCALE GENOMIC DNA]</scope>
    <source>
        <strain evidence="2 3">IBT 24754</strain>
    </source>
</reference>
<dbReference type="RefSeq" id="XP_040748404.1">
    <property type="nucleotide sequence ID" value="XM_040900306.1"/>
</dbReference>
<feature type="region of interest" description="Disordered" evidence="1">
    <location>
        <begin position="24"/>
        <end position="65"/>
    </location>
</feature>
<dbReference type="EMBL" id="MSFN02000013">
    <property type="protein sequence ID" value="PTU16987.1"/>
    <property type="molecule type" value="Genomic_DNA"/>
</dbReference>
<gene>
    <name evidence="2" type="ORF">P175DRAFT_0536454</name>
</gene>
<evidence type="ECO:0000313" key="2">
    <source>
        <dbReference type="EMBL" id="PTU16987.1"/>
    </source>
</evidence>
<sequence>MEVLTPNRPPGGIDTANFTQLQEPQSPTNLHAAKRQQGKSILLNHMPPPIYKEPGQEGLRSNNLQ</sequence>
<dbReference type="GeneID" id="63817188"/>
<proteinExistence type="predicted"/>
<dbReference type="Proteomes" id="UP000244073">
    <property type="component" value="Unassembled WGS sequence"/>
</dbReference>
<accession>A0A2T5LL22</accession>
<organism evidence="2 3">
    <name type="scientific">Aspergillus ochraceoroseus IBT 24754</name>
    <dbReference type="NCBI Taxonomy" id="1392256"/>
    <lineage>
        <taxon>Eukaryota</taxon>
        <taxon>Fungi</taxon>
        <taxon>Dikarya</taxon>
        <taxon>Ascomycota</taxon>
        <taxon>Pezizomycotina</taxon>
        <taxon>Eurotiomycetes</taxon>
        <taxon>Eurotiomycetidae</taxon>
        <taxon>Eurotiales</taxon>
        <taxon>Aspergillaceae</taxon>
        <taxon>Aspergillus</taxon>
        <taxon>Aspergillus subgen. Nidulantes</taxon>
    </lineage>
</organism>